<sequence length="287" mass="29988">MIKVIRPGPLATVQDLGRPGYGEWGIAPGGAADRRSFTLANRLVGNPETAACVEITCGGFTAMFARAATVALTGAPCPIVVGGRPAGMNAVLWVPRDAEIALGSPAQGLRTYLSVRGGIDTPCELGSRATDLAAGLGTGMLGEGDELHIGAQADHDPRVDLAPVAGWPVEIRVRATLGPRHDWFTPDGLRSLGGAPYTVTPDSDRVGIRFTGPPVARAITTESPSEPAIRGVIEIPPDGQPIMLHVDHPTTCGYPVVAVADPESVDLMAQARPGQQVRFRLLPPRLI</sequence>
<keyword evidence="1" id="KW-0547">Nucleotide-binding</keyword>
<dbReference type="InterPro" id="IPR029000">
    <property type="entry name" value="Cyclophilin-like_dom_sf"/>
</dbReference>
<dbReference type="SMART" id="SM00797">
    <property type="entry name" value="AHS2"/>
    <property type="match status" value="1"/>
</dbReference>
<dbReference type="SUPFAM" id="SSF50891">
    <property type="entry name" value="Cyclophilin-like"/>
    <property type="match status" value="1"/>
</dbReference>
<evidence type="ECO:0000259" key="4">
    <source>
        <dbReference type="SMART" id="SM00797"/>
    </source>
</evidence>
<keyword evidence="3" id="KW-0067">ATP-binding</keyword>
<dbReference type="Pfam" id="PF02626">
    <property type="entry name" value="CT_A_B"/>
    <property type="match status" value="1"/>
</dbReference>
<keyword evidence="6" id="KW-1185">Reference proteome</keyword>
<protein>
    <submittedName>
        <fullName evidence="5">Biotin-dependent carboxyltransferase family protein</fullName>
    </submittedName>
</protein>
<dbReference type="Gene3D" id="2.40.100.10">
    <property type="entry name" value="Cyclophilin-like"/>
    <property type="match status" value="1"/>
</dbReference>
<proteinExistence type="predicted"/>
<gene>
    <name evidence="5" type="ORF">GCM10022419_079690</name>
</gene>
<evidence type="ECO:0000256" key="1">
    <source>
        <dbReference type="ARBA" id="ARBA00022741"/>
    </source>
</evidence>
<organism evidence="5 6">
    <name type="scientific">Nonomuraea rosea</name>
    <dbReference type="NCBI Taxonomy" id="638574"/>
    <lineage>
        <taxon>Bacteria</taxon>
        <taxon>Bacillati</taxon>
        <taxon>Actinomycetota</taxon>
        <taxon>Actinomycetes</taxon>
        <taxon>Streptosporangiales</taxon>
        <taxon>Streptosporangiaceae</taxon>
        <taxon>Nonomuraea</taxon>
    </lineage>
</organism>
<evidence type="ECO:0000256" key="2">
    <source>
        <dbReference type="ARBA" id="ARBA00022801"/>
    </source>
</evidence>
<dbReference type="InterPro" id="IPR003778">
    <property type="entry name" value="CT_A_B"/>
</dbReference>
<name>A0ABP6YN14_9ACTN</name>
<reference evidence="6" key="1">
    <citation type="journal article" date="2019" name="Int. J. Syst. Evol. Microbiol.">
        <title>The Global Catalogue of Microorganisms (GCM) 10K type strain sequencing project: providing services to taxonomists for standard genome sequencing and annotation.</title>
        <authorList>
            <consortium name="The Broad Institute Genomics Platform"/>
            <consortium name="The Broad Institute Genome Sequencing Center for Infectious Disease"/>
            <person name="Wu L."/>
            <person name="Ma J."/>
        </authorList>
    </citation>
    <scope>NUCLEOTIDE SEQUENCE [LARGE SCALE GENOMIC DNA]</scope>
    <source>
        <strain evidence="6">JCM 17326</strain>
    </source>
</reference>
<evidence type="ECO:0000313" key="5">
    <source>
        <dbReference type="EMBL" id="GAA3585710.1"/>
    </source>
</evidence>
<dbReference type="NCBIfam" id="TIGR00724">
    <property type="entry name" value="urea_amlyse_rel"/>
    <property type="match status" value="1"/>
</dbReference>
<accession>A0ABP6YN14</accession>
<keyword evidence="2" id="KW-0378">Hydrolase</keyword>
<dbReference type="RefSeq" id="WP_345570167.1">
    <property type="nucleotide sequence ID" value="NZ_BAABDQ010000022.1"/>
</dbReference>
<evidence type="ECO:0000256" key="3">
    <source>
        <dbReference type="ARBA" id="ARBA00022840"/>
    </source>
</evidence>
<feature type="domain" description="Carboxyltransferase" evidence="4">
    <location>
        <begin position="23"/>
        <end position="286"/>
    </location>
</feature>
<dbReference type="EMBL" id="BAABDQ010000022">
    <property type="protein sequence ID" value="GAA3585710.1"/>
    <property type="molecule type" value="Genomic_DNA"/>
</dbReference>
<dbReference type="PANTHER" id="PTHR43309:SF3">
    <property type="entry name" value="5-OXOPROLINASE SUBUNIT C"/>
    <property type="match status" value="1"/>
</dbReference>
<evidence type="ECO:0000313" key="6">
    <source>
        <dbReference type="Proteomes" id="UP001500630"/>
    </source>
</evidence>
<dbReference type="PANTHER" id="PTHR43309">
    <property type="entry name" value="5-OXOPROLINASE SUBUNIT C"/>
    <property type="match status" value="1"/>
</dbReference>
<comment type="caution">
    <text evidence="5">The sequence shown here is derived from an EMBL/GenBank/DDBJ whole genome shotgun (WGS) entry which is preliminary data.</text>
</comment>
<dbReference type="InterPro" id="IPR052708">
    <property type="entry name" value="PxpC"/>
</dbReference>
<dbReference type="Proteomes" id="UP001500630">
    <property type="component" value="Unassembled WGS sequence"/>
</dbReference>